<protein>
    <submittedName>
        <fullName evidence="1">Uncharacterized protein</fullName>
    </submittedName>
</protein>
<dbReference type="Proteomes" id="UP000541535">
    <property type="component" value="Unassembled WGS sequence"/>
</dbReference>
<accession>A0A7W5B8Q7</accession>
<keyword evidence="2" id="KW-1185">Reference proteome</keyword>
<dbReference type="AlphaFoldDB" id="A0A7W5B8Q7"/>
<name>A0A7W5B8Q7_9BURK</name>
<gene>
    <name evidence="1" type="ORF">FHS03_001663</name>
</gene>
<dbReference type="EMBL" id="JACHXD010000003">
    <property type="protein sequence ID" value="MBB3118632.1"/>
    <property type="molecule type" value="Genomic_DNA"/>
</dbReference>
<dbReference type="RefSeq" id="WP_183440516.1">
    <property type="nucleotide sequence ID" value="NZ_JACHXD010000003.1"/>
</dbReference>
<sequence length="174" mass="18372">MSTLQNIEQLHEAIKAGLAAKLSGLGFIGHYPASEDGLALPAVLLTLADMKPGRDPGSGEQALTVRLQARLLVNAAQAKAEIAVRELAARLALALKNENWGLPVGMAQFAQAGPDTSQAPAAGRLAWLVEWSHDIELGAPAWPYGDESKLTLMLGLDPETGRGKEAQYRAAGQE</sequence>
<reference evidence="1 2" key="1">
    <citation type="submission" date="2020-08" db="EMBL/GenBank/DDBJ databases">
        <title>Genomic Encyclopedia of Type Strains, Phase III (KMG-III): the genomes of soil and plant-associated and newly described type strains.</title>
        <authorList>
            <person name="Whitman W."/>
        </authorList>
    </citation>
    <scope>NUCLEOTIDE SEQUENCE [LARGE SCALE GENOMIC DNA]</scope>
    <source>
        <strain evidence="1 2">CECT 8897</strain>
    </source>
</reference>
<comment type="caution">
    <text evidence="1">The sequence shown here is derived from an EMBL/GenBank/DDBJ whole genome shotgun (WGS) entry which is preliminary data.</text>
</comment>
<organism evidence="1 2">
    <name type="scientific">Pseudoduganella violacea</name>
    <dbReference type="NCBI Taxonomy" id="1715466"/>
    <lineage>
        <taxon>Bacteria</taxon>
        <taxon>Pseudomonadati</taxon>
        <taxon>Pseudomonadota</taxon>
        <taxon>Betaproteobacteria</taxon>
        <taxon>Burkholderiales</taxon>
        <taxon>Oxalobacteraceae</taxon>
        <taxon>Telluria group</taxon>
        <taxon>Pseudoduganella</taxon>
    </lineage>
</organism>
<proteinExistence type="predicted"/>
<evidence type="ECO:0000313" key="2">
    <source>
        <dbReference type="Proteomes" id="UP000541535"/>
    </source>
</evidence>
<evidence type="ECO:0000313" key="1">
    <source>
        <dbReference type="EMBL" id="MBB3118632.1"/>
    </source>
</evidence>